<dbReference type="PROSITE" id="PS51063">
    <property type="entry name" value="HTH_CRP_2"/>
    <property type="match status" value="1"/>
</dbReference>
<evidence type="ECO:0000256" key="1">
    <source>
        <dbReference type="ARBA" id="ARBA00023015"/>
    </source>
</evidence>
<accession>A0A396Z6A6</accession>
<dbReference type="Gene3D" id="2.60.120.10">
    <property type="entry name" value="Jelly Rolls"/>
    <property type="match status" value="1"/>
</dbReference>
<dbReference type="Pfam" id="PF13545">
    <property type="entry name" value="HTH_Crp_2"/>
    <property type="match status" value="1"/>
</dbReference>
<dbReference type="RefSeq" id="WP_118968716.1">
    <property type="nucleotide sequence ID" value="NZ_QHCT01000003.1"/>
</dbReference>
<dbReference type="SUPFAM" id="SSF51206">
    <property type="entry name" value="cAMP-binding domain-like"/>
    <property type="match status" value="1"/>
</dbReference>
<keyword evidence="2" id="KW-0238">DNA-binding</keyword>
<reference evidence="7" key="1">
    <citation type="submission" date="2018-05" db="EMBL/GenBank/DDBJ databases">
        <title>Leptospira yasudae sp. nov. and Leptospira stimsonii sp. nov., two pathogenic species of the genus Leptospira isolated from environmental sources.</title>
        <authorList>
            <person name="Casanovas-Massana A."/>
            <person name="Hamond C."/>
            <person name="Santos L.A."/>
            <person name="Hacker K.P."/>
            <person name="Balassiano I."/>
            <person name="Medeiros M.A."/>
            <person name="Reis M.G."/>
            <person name="Ko A.I."/>
            <person name="Wunder E.A."/>
        </authorList>
    </citation>
    <scope>NUCLEOTIDE SEQUENCE [LARGE SCALE GENOMIC DNA]</scope>
    <source>
        <strain evidence="7">Yale</strain>
    </source>
</reference>
<evidence type="ECO:0000259" key="5">
    <source>
        <dbReference type="PROSITE" id="PS51063"/>
    </source>
</evidence>
<keyword evidence="3" id="KW-0804">Transcription</keyword>
<dbReference type="PROSITE" id="PS50042">
    <property type="entry name" value="CNMP_BINDING_3"/>
    <property type="match status" value="1"/>
</dbReference>
<protein>
    <submittedName>
        <fullName evidence="6">Crp/Fnr family transcriptional regulator</fullName>
    </submittedName>
</protein>
<evidence type="ECO:0000259" key="4">
    <source>
        <dbReference type="PROSITE" id="PS50042"/>
    </source>
</evidence>
<feature type="domain" description="Cyclic nucleotide-binding" evidence="4">
    <location>
        <begin position="26"/>
        <end position="146"/>
    </location>
</feature>
<name>A0A396Z6A6_9LEPT</name>
<dbReference type="InterPro" id="IPR018490">
    <property type="entry name" value="cNMP-bd_dom_sf"/>
</dbReference>
<dbReference type="SMART" id="SM00419">
    <property type="entry name" value="HTH_CRP"/>
    <property type="match status" value="1"/>
</dbReference>
<gene>
    <name evidence="6" type="ORF">DLM75_11780</name>
</gene>
<keyword evidence="1" id="KW-0805">Transcription regulation</keyword>
<dbReference type="InterPro" id="IPR018488">
    <property type="entry name" value="cNMP-bd_CS"/>
</dbReference>
<dbReference type="InterPro" id="IPR050397">
    <property type="entry name" value="Env_Response_Regulators"/>
</dbReference>
<dbReference type="InterPro" id="IPR036390">
    <property type="entry name" value="WH_DNA-bd_sf"/>
</dbReference>
<sequence length="243" mass="27685">MESLGFVNEDQLSPDCYFCSNRHKSVLKCVSMDTLDKINSTKEFRLFRKGETVIHSGDKADGFYFIKSGCVRIFRNSPSGKEQTFSIRRSGEWVGFRDLLAGSTFSQNAEALEPVEACYIQKGVLEDLMKEDPKLQLEILKQMALEWKELEDQTVALGTKQVHSKLAELLISFQTASGNEPEIELNLTREIMASMVGTTTETLVRALSDFKNRDWIEIHKNRIRFLNLEALRGISNLETTTHH</sequence>
<dbReference type="SUPFAM" id="SSF46785">
    <property type="entry name" value="Winged helix' DNA-binding domain"/>
    <property type="match status" value="1"/>
</dbReference>
<dbReference type="InterPro" id="IPR000595">
    <property type="entry name" value="cNMP-bd_dom"/>
</dbReference>
<dbReference type="OrthoDB" id="9798104at2"/>
<dbReference type="InterPro" id="IPR012318">
    <property type="entry name" value="HTH_CRP"/>
</dbReference>
<dbReference type="GO" id="GO:0005829">
    <property type="term" value="C:cytosol"/>
    <property type="evidence" value="ECO:0007669"/>
    <property type="project" value="TreeGrafter"/>
</dbReference>
<dbReference type="GO" id="GO:0003700">
    <property type="term" value="F:DNA-binding transcription factor activity"/>
    <property type="evidence" value="ECO:0007669"/>
    <property type="project" value="TreeGrafter"/>
</dbReference>
<proteinExistence type="predicted"/>
<dbReference type="InterPro" id="IPR014710">
    <property type="entry name" value="RmlC-like_jellyroll"/>
</dbReference>
<dbReference type="Proteomes" id="UP000265798">
    <property type="component" value="Unassembled WGS sequence"/>
</dbReference>
<feature type="domain" description="HTH crp-type" evidence="5">
    <location>
        <begin position="160"/>
        <end position="229"/>
    </location>
</feature>
<dbReference type="CDD" id="cd00038">
    <property type="entry name" value="CAP_ED"/>
    <property type="match status" value="1"/>
</dbReference>
<organism evidence="6 7">
    <name type="scientific">Leptospira stimsonii</name>
    <dbReference type="NCBI Taxonomy" id="2202203"/>
    <lineage>
        <taxon>Bacteria</taxon>
        <taxon>Pseudomonadati</taxon>
        <taxon>Spirochaetota</taxon>
        <taxon>Spirochaetia</taxon>
        <taxon>Leptospirales</taxon>
        <taxon>Leptospiraceae</taxon>
        <taxon>Leptospira</taxon>
    </lineage>
</organism>
<evidence type="ECO:0000313" key="6">
    <source>
        <dbReference type="EMBL" id="RHX89643.1"/>
    </source>
</evidence>
<dbReference type="PROSITE" id="PS00888">
    <property type="entry name" value="CNMP_BINDING_1"/>
    <property type="match status" value="1"/>
</dbReference>
<dbReference type="Gene3D" id="1.10.10.10">
    <property type="entry name" value="Winged helix-like DNA-binding domain superfamily/Winged helix DNA-binding domain"/>
    <property type="match status" value="1"/>
</dbReference>
<dbReference type="PANTHER" id="PTHR24567:SF58">
    <property type="entry name" value="CYCLIC AMP-BINDING REGULATORY PROTEIN"/>
    <property type="match status" value="1"/>
</dbReference>
<dbReference type="AlphaFoldDB" id="A0A396Z6A6"/>
<comment type="caution">
    <text evidence="6">The sequence shown here is derived from an EMBL/GenBank/DDBJ whole genome shotgun (WGS) entry which is preliminary data.</text>
</comment>
<dbReference type="SMART" id="SM00100">
    <property type="entry name" value="cNMP"/>
    <property type="match status" value="1"/>
</dbReference>
<dbReference type="GO" id="GO:0003677">
    <property type="term" value="F:DNA binding"/>
    <property type="evidence" value="ECO:0007669"/>
    <property type="project" value="UniProtKB-KW"/>
</dbReference>
<evidence type="ECO:0000313" key="7">
    <source>
        <dbReference type="Proteomes" id="UP000265798"/>
    </source>
</evidence>
<evidence type="ECO:0000256" key="2">
    <source>
        <dbReference type="ARBA" id="ARBA00023125"/>
    </source>
</evidence>
<evidence type="ECO:0000256" key="3">
    <source>
        <dbReference type="ARBA" id="ARBA00023163"/>
    </source>
</evidence>
<dbReference type="EMBL" id="QHCT01000003">
    <property type="protein sequence ID" value="RHX89643.1"/>
    <property type="molecule type" value="Genomic_DNA"/>
</dbReference>
<dbReference type="PANTHER" id="PTHR24567">
    <property type="entry name" value="CRP FAMILY TRANSCRIPTIONAL REGULATORY PROTEIN"/>
    <property type="match status" value="1"/>
</dbReference>
<dbReference type="InterPro" id="IPR036388">
    <property type="entry name" value="WH-like_DNA-bd_sf"/>
</dbReference>
<dbReference type="Pfam" id="PF00027">
    <property type="entry name" value="cNMP_binding"/>
    <property type="match status" value="1"/>
</dbReference>